<comment type="caution">
    <text evidence="2">The sequence shown here is derived from an EMBL/GenBank/DDBJ whole genome shotgun (WGS) entry which is preliminary data.</text>
</comment>
<evidence type="ECO:0000313" key="3">
    <source>
        <dbReference type="Proteomes" id="UP000823775"/>
    </source>
</evidence>
<keyword evidence="3" id="KW-1185">Reference proteome</keyword>
<protein>
    <submittedName>
        <fullName evidence="2">Uncharacterized protein</fullName>
    </submittedName>
</protein>
<dbReference type="PANTHER" id="PTHR33144">
    <property type="entry name" value="OS10G0409366 PROTEIN-RELATED"/>
    <property type="match status" value="1"/>
</dbReference>
<feature type="region of interest" description="Disordered" evidence="1">
    <location>
        <begin position="1"/>
        <end position="26"/>
    </location>
</feature>
<organism evidence="2 3">
    <name type="scientific">Datura stramonium</name>
    <name type="common">Jimsonweed</name>
    <name type="synonym">Common thornapple</name>
    <dbReference type="NCBI Taxonomy" id="4076"/>
    <lineage>
        <taxon>Eukaryota</taxon>
        <taxon>Viridiplantae</taxon>
        <taxon>Streptophyta</taxon>
        <taxon>Embryophyta</taxon>
        <taxon>Tracheophyta</taxon>
        <taxon>Spermatophyta</taxon>
        <taxon>Magnoliopsida</taxon>
        <taxon>eudicotyledons</taxon>
        <taxon>Gunneridae</taxon>
        <taxon>Pentapetalae</taxon>
        <taxon>asterids</taxon>
        <taxon>lamiids</taxon>
        <taxon>Solanales</taxon>
        <taxon>Solanaceae</taxon>
        <taxon>Solanoideae</taxon>
        <taxon>Datureae</taxon>
        <taxon>Datura</taxon>
    </lineage>
</organism>
<proteinExistence type="predicted"/>
<evidence type="ECO:0000256" key="1">
    <source>
        <dbReference type="SAM" id="MobiDB-lite"/>
    </source>
</evidence>
<dbReference type="InterPro" id="IPR004252">
    <property type="entry name" value="Probable_transposase_24"/>
</dbReference>
<gene>
    <name evidence="2" type="ORF">HAX54_004353</name>
</gene>
<accession>A0ABS8RVE5</accession>
<feature type="compositionally biased region" description="Polar residues" evidence="1">
    <location>
        <begin position="1"/>
        <end position="23"/>
    </location>
</feature>
<dbReference type="Pfam" id="PF03004">
    <property type="entry name" value="Transposase_24"/>
    <property type="match status" value="1"/>
</dbReference>
<reference evidence="2 3" key="1">
    <citation type="journal article" date="2021" name="BMC Genomics">
        <title>Datura genome reveals duplications of psychoactive alkaloid biosynthetic genes and high mutation rate following tissue culture.</title>
        <authorList>
            <person name="Rajewski A."/>
            <person name="Carter-House D."/>
            <person name="Stajich J."/>
            <person name="Litt A."/>
        </authorList>
    </citation>
    <scope>NUCLEOTIDE SEQUENCE [LARGE SCALE GENOMIC DNA]</scope>
    <source>
        <strain evidence="2">AR-01</strain>
    </source>
</reference>
<evidence type="ECO:0000313" key="2">
    <source>
        <dbReference type="EMBL" id="MCD7450206.1"/>
    </source>
</evidence>
<dbReference type="PANTHER" id="PTHR33144:SF46">
    <property type="entry name" value="OS04G0610000 PROTEIN"/>
    <property type="match status" value="1"/>
</dbReference>
<name>A0ABS8RVE5_DATST</name>
<dbReference type="Proteomes" id="UP000823775">
    <property type="component" value="Unassembled WGS sequence"/>
</dbReference>
<sequence length="301" mass="33986">MKAHSFSQDQTYDDNSSVGTVGLNNEPGHGGSCGPLEARKVCGLTLLKDIWNLPSEKTIVGPFNSRNQAIGKEGRKLASFLGIIARTPDLIPLIVNDWRVFDKEEKIKLVEFVKKKFSIPIHGEEFVKKSIGKKWKDYKCDLKTVYDQKRSQANRISRAKQKMPHTGGFKSIETLMNKQAVDRIEPTRFKVYILTHTKRKDGRTLDEESSNIFDMMKEKLSNGETPIEQLHGSVAWEGYVYSQVLGNDKSGYVRGLGLDLTPSLVWGSKSSSQNVSFDGLSNEVADKLEQQIYELRELNKK</sequence>
<dbReference type="EMBL" id="JACEIK010000120">
    <property type="protein sequence ID" value="MCD7450206.1"/>
    <property type="molecule type" value="Genomic_DNA"/>
</dbReference>